<accession>R0F0H2</accession>
<dbReference type="eggNOG" id="ENOG502R3XM">
    <property type="taxonomic scope" value="Eukaryota"/>
</dbReference>
<dbReference type="InterPro" id="IPR050232">
    <property type="entry name" value="FBL13/AtMIF1-like"/>
</dbReference>
<dbReference type="Gene3D" id="3.80.10.10">
    <property type="entry name" value="Ribonuclease Inhibitor"/>
    <property type="match status" value="1"/>
</dbReference>
<dbReference type="Pfam" id="PF24758">
    <property type="entry name" value="LRR_At5g56370"/>
    <property type="match status" value="1"/>
</dbReference>
<dbReference type="SUPFAM" id="SSF81383">
    <property type="entry name" value="F-box domain"/>
    <property type="match status" value="1"/>
</dbReference>
<reference evidence="3" key="1">
    <citation type="journal article" date="2013" name="Nat. Genet.">
        <title>The Capsella rubella genome and the genomic consequences of rapid mating system evolution.</title>
        <authorList>
            <person name="Slotte T."/>
            <person name="Hazzouri K.M."/>
            <person name="Agren J.A."/>
            <person name="Koenig D."/>
            <person name="Maumus F."/>
            <person name="Guo Y.L."/>
            <person name="Steige K."/>
            <person name="Platts A.E."/>
            <person name="Escobar J.S."/>
            <person name="Newman L.K."/>
            <person name="Wang W."/>
            <person name="Mandakova T."/>
            <person name="Vello E."/>
            <person name="Smith L.M."/>
            <person name="Henz S.R."/>
            <person name="Steffen J."/>
            <person name="Takuno S."/>
            <person name="Brandvain Y."/>
            <person name="Coop G."/>
            <person name="Andolfatto P."/>
            <person name="Hu T.T."/>
            <person name="Blanchette M."/>
            <person name="Clark R.M."/>
            <person name="Quesneville H."/>
            <person name="Nordborg M."/>
            <person name="Gaut B.S."/>
            <person name="Lysak M.A."/>
            <person name="Jenkins J."/>
            <person name="Grimwood J."/>
            <person name="Chapman J."/>
            <person name="Prochnik S."/>
            <person name="Shu S."/>
            <person name="Rokhsar D."/>
            <person name="Schmutz J."/>
            <person name="Weigel D."/>
            <person name="Wright S.I."/>
        </authorList>
    </citation>
    <scope>NUCLEOTIDE SEQUENCE [LARGE SCALE GENOMIC DNA]</scope>
    <source>
        <strain evidence="3">cv. Monte Gargano</strain>
    </source>
</reference>
<name>R0F0H2_9BRAS</name>
<dbReference type="InterPro" id="IPR006566">
    <property type="entry name" value="FBD"/>
</dbReference>
<dbReference type="Gene3D" id="1.20.1280.50">
    <property type="match status" value="1"/>
</dbReference>
<dbReference type="InterPro" id="IPR001810">
    <property type="entry name" value="F-box_dom"/>
</dbReference>
<dbReference type="AlphaFoldDB" id="R0F0H2"/>
<dbReference type="Proteomes" id="UP000029121">
    <property type="component" value="Unassembled WGS sequence"/>
</dbReference>
<dbReference type="InterPro" id="IPR036047">
    <property type="entry name" value="F-box-like_dom_sf"/>
</dbReference>
<evidence type="ECO:0000313" key="3">
    <source>
        <dbReference type="Proteomes" id="UP000029121"/>
    </source>
</evidence>
<dbReference type="STRING" id="81985.R0F0H2"/>
<dbReference type="SMART" id="SM00579">
    <property type="entry name" value="FBD"/>
    <property type="match status" value="1"/>
</dbReference>
<evidence type="ECO:0000313" key="2">
    <source>
        <dbReference type="EMBL" id="EOA15057.1"/>
    </source>
</evidence>
<dbReference type="PANTHER" id="PTHR31900">
    <property type="entry name" value="F-BOX/RNI SUPERFAMILY PROTEIN-RELATED"/>
    <property type="match status" value="1"/>
</dbReference>
<dbReference type="PROSITE" id="PS50181">
    <property type="entry name" value="FBOX"/>
    <property type="match status" value="1"/>
</dbReference>
<dbReference type="SUPFAM" id="SSF52047">
    <property type="entry name" value="RNI-like"/>
    <property type="match status" value="1"/>
</dbReference>
<dbReference type="InterPro" id="IPR032675">
    <property type="entry name" value="LRR_dom_sf"/>
</dbReference>
<gene>
    <name evidence="2" type="ORF">CARUB_v10028417mg</name>
</gene>
<dbReference type="InterPro" id="IPR055411">
    <property type="entry name" value="LRR_FXL15/At3g58940/PEG3-like"/>
</dbReference>
<dbReference type="Pfam" id="PF00646">
    <property type="entry name" value="F-box"/>
    <property type="match status" value="1"/>
</dbReference>
<organism evidence="2 3">
    <name type="scientific">Capsella rubella</name>
    <dbReference type="NCBI Taxonomy" id="81985"/>
    <lineage>
        <taxon>Eukaryota</taxon>
        <taxon>Viridiplantae</taxon>
        <taxon>Streptophyta</taxon>
        <taxon>Embryophyta</taxon>
        <taxon>Tracheophyta</taxon>
        <taxon>Spermatophyta</taxon>
        <taxon>Magnoliopsida</taxon>
        <taxon>eudicotyledons</taxon>
        <taxon>Gunneridae</taxon>
        <taxon>Pentapetalae</taxon>
        <taxon>rosids</taxon>
        <taxon>malvids</taxon>
        <taxon>Brassicales</taxon>
        <taxon>Brassicaceae</taxon>
        <taxon>Camelineae</taxon>
        <taxon>Capsella</taxon>
    </lineage>
</organism>
<dbReference type="CDD" id="cd22160">
    <property type="entry name" value="F-box_AtFBL13-like"/>
    <property type="match status" value="1"/>
</dbReference>
<keyword evidence="3" id="KW-1185">Reference proteome</keyword>
<feature type="domain" description="F-box" evidence="1">
    <location>
        <begin position="13"/>
        <end position="66"/>
    </location>
</feature>
<dbReference type="EMBL" id="KB870812">
    <property type="protein sequence ID" value="EOA15057.1"/>
    <property type="molecule type" value="Genomic_DNA"/>
</dbReference>
<dbReference type="Pfam" id="PF08387">
    <property type="entry name" value="FBD"/>
    <property type="match status" value="1"/>
</dbReference>
<dbReference type="InterPro" id="IPR053781">
    <property type="entry name" value="F-box_AtFBL13-like"/>
</dbReference>
<evidence type="ECO:0000259" key="1">
    <source>
        <dbReference type="PROSITE" id="PS50181"/>
    </source>
</evidence>
<protein>
    <recommendedName>
        <fullName evidence="1">F-box domain-containing protein</fullName>
    </recommendedName>
</protein>
<dbReference type="SMART" id="SM00256">
    <property type="entry name" value="FBOX"/>
    <property type="match status" value="1"/>
</dbReference>
<dbReference type="PANTHER" id="PTHR31900:SF25">
    <property type="entry name" value="FBD DOMAIN-CONTAINING PROTEIN"/>
    <property type="match status" value="1"/>
</dbReference>
<sequence>MVVRRKKMRLSKEDRISQLPNDLICNILSHLSTKETVKTSILSTKWRSLWRLVPKLELDSNYFPRLMISGFISFTNSFFYFHRDSCIHKLQLRIFNSFDTYDTKIAISPWINAASARRINHLDIHISRYNDHPVVPLSLYTCETLVPLRLHGATLVNAKFVSLPCLKIIHLEDNILPNEATLEKLILGSPVLEDLTLIRLSTDNATVLQVRSKTLKRVHVNEFTKVVIDAPLLEFLKTKVYNTKNFKIINSDFFAKVDISVNFNRPRLGLIPDRLANTTVIRDILTDISRVKDLVIESATWEVILLYTQPGPLPQFPNLSCLDAKFTYSHAKMLPTLLDSCPKLESLVLELEEDPYHVRCRKKRTPKMMFSTVPVCLVSSLKFVELKRPIMGYKGEMNLIRYFLENSNILEKLTLRRVKYNRVMAKHAMHKELHAMPRGSSSCEISFLDHKHCV</sequence>
<proteinExistence type="predicted"/>